<protein>
    <submittedName>
        <fullName evidence="2">Uncharacterized protein</fullName>
    </submittedName>
</protein>
<evidence type="ECO:0000313" key="2">
    <source>
        <dbReference type="EMBL" id="PSS17112.1"/>
    </source>
</evidence>
<accession>A0A2T3B145</accession>
<dbReference type="EMBL" id="KZ679012">
    <property type="protein sequence ID" value="PSS17112.1"/>
    <property type="molecule type" value="Genomic_DNA"/>
</dbReference>
<proteinExistence type="predicted"/>
<keyword evidence="3" id="KW-1185">Reference proteome</keyword>
<dbReference type="InParanoid" id="A0A2T3B145"/>
<dbReference type="AlphaFoldDB" id="A0A2T3B145"/>
<keyword evidence="1" id="KW-0732">Signal</keyword>
<reference evidence="2 3" key="1">
    <citation type="journal article" date="2018" name="New Phytol.">
        <title>Comparative genomics and transcriptomics depict ericoid mycorrhizal fungi as versatile saprotrophs and plant mutualists.</title>
        <authorList>
            <person name="Martino E."/>
            <person name="Morin E."/>
            <person name="Grelet G.A."/>
            <person name="Kuo A."/>
            <person name="Kohler A."/>
            <person name="Daghino S."/>
            <person name="Barry K.W."/>
            <person name="Cichocki N."/>
            <person name="Clum A."/>
            <person name="Dockter R.B."/>
            <person name="Hainaut M."/>
            <person name="Kuo R.C."/>
            <person name="LaButti K."/>
            <person name="Lindahl B.D."/>
            <person name="Lindquist E.A."/>
            <person name="Lipzen A."/>
            <person name="Khouja H.R."/>
            <person name="Magnuson J."/>
            <person name="Murat C."/>
            <person name="Ohm R.A."/>
            <person name="Singer S.W."/>
            <person name="Spatafora J.W."/>
            <person name="Wang M."/>
            <person name="Veneault-Fourrey C."/>
            <person name="Henrissat B."/>
            <person name="Grigoriev I.V."/>
            <person name="Martin F.M."/>
            <person name="Perotto S."/>
        </authorList>
    </citation>
    <scope>NUCLEOTIDE SEQUENCE [LARGE SCALE GENOMIC DNA]</scope>
    <source>
        <strain evidence="2 3">ATCC 22711</strain>
    </source>
</reference>
<sequence>MKFSTTSILAILAGATAITAAYVPTSARDVDLEASKDFEVMKREAYASAYAEAYDDILNARDLIDREAFPESESLPEFLEARGNDATILDYLRNIDTRTATGSFNKNVWTRIHGDTKSSVGGNLHIETGEFNNKPQARLIQSGVKGSAGVLVTVEPARASVGCAVHTLRVHYGGPQPPSNDC</sequence>
<dbReference type="RefSeq" id="XP_024720620.1">
    <property type="nucleotide sequence ID" value="XM_024866786.1"/>
</dbReference>
<evidence type="ECO:0000313" key="3">
    <source>
        <dbReference type="Proteomes" id="UP000241818"/>
    </source>
</evidence>
<name>A0A2T3B145_AMORE</name>
<organism evidence="2 3">
    <name type="scientific">Amorphotheca resinae ATCC 22711</name>
    <dbReference type="NCBI Taxonomy" id="857342"/>
    <lineage>
        <taxon>Eukaryota</taxon>
        <taxon>Fungi</taxon>
        <taxon>Dikarya</taxon>
        <taxon>Ascomycota</taxon>
        <taxon>Pezizomycotina</taxon>
        <taxon>Leotiomycetes</taxon>
        <taxon>Helotiales</taxon>
        <taxon>Amorphothecaceae</taxon>
        <taxon>Amorphotheca</taxon>
    </lineage>
</organism>
<feature type="signal peptide" evidence="1">
    <location>
        <begin position="1"/>
        <end position="20"/>
    </location>
</feature>
<gene>
    <name evidence="2" type="ORF">M430DRAFT_35664</name>
</gene>
<dbReference type="GeneID" id="36574867"/>
<feature type="chain" id="PRO_5015779985" evidence="1">
    <location>
        <begin position="21"/>
        <end position="182"/>
    </location>
</feature>
<evidence type="ECO:0000256" key="1">
    <source>
        <dbReference type="SAM" id="SignalP"/>
    </source>
</evidence>
<dbReference type="Proteomes" id="UP000241818">
    <property type="component" value="Unassembled WGS sequence"/>
</dbReference>